<dbReference type="InterPro" id="IPR011075">
    <property type="entry name" value="TetR_C"/>
</dbReference>
<name>A0A5J5J432_9MICO</name>
<dbReference type="PANTHER" id="PTHR30055:SF148">
    <property type="entry name" value="TETR-FAMILY TRANSCRIPTIONAL REGULATOR"/>
    <property type="match status" value="1"/>
</dbReference>
<feature type="domain" description="HTH tetR-type" evidence="5">
    <location>
        <begin position="19"/>
        <end position="79"/>
    </location>
</feature>
<dbReference type="InterPro" id="IPR009057">
    <property type="entry name" value="Homeodomain-like_sf"/>
</dbReference>
<dbReference type="SUPFAM" id="SSF46689">
    <property type="entry name" value="Homeodomain-like"/>
    <property type="match status" value="1"/>
</dbReference>
<evidence type="ECO:0000256" key="3">
    <source>
        <dbReference type="ARBA" id="ARBA00023163"/>
    </source>
</evidence>
<dbReference type="GO" id="GO:0000976">
    <property type="term" value="F:transcription cis-regulatory region binding"/>
    <property type="evidence" value="ECO:0007669"/>
    <property type="project" value="TreeGrafter"/>
</dbReference>
<proteinExistence type="predicted"/>
<accession>A0A5J5J432</accession>
<dbReference type="InterPro" id="IPR001647">
    <property type="entry name" value="HTH_TetR"/>
</dbReference>
<dbReference type="PROSITE" id="PS50977">
    <property type="entry name" value="HTH_TETR_2"/>
    <property type="match status" value="1"/>
</dbReference>
<dbReference type="OrthoDB" id="9796019at2"/>
<protein>
    <submittedName>
        <fullName evidence="6">TetR/AcrR family transcriptional regulator</fullName>
    </submittedName>
</protein>
<dbReference type="Gene3D" id="1.10.357.10">
    <property type="entry name" value="Tetracycline Repressor, domain 2"/>
    <property type="match status" value="1"/>
</dbReference>
<dbReference type="PROSITE" id="PS01081">
    <property type="entry name" value="HTH_TETR_1"/>
    <property type="match status" value="1"/>
</dbReference>
<keyword evidence="1" id="KW-0805">Transcription regulation</keyword>
<dbReference type="EMBL" id="VYSA01000002">
    <property type="protein sequence ID" value="KAA9108093.1"/>
    <property type="molecule type" value="Genomic_DNA"/>
</dbReference>
<dbReference type="Pfam" id="PF16859">
    <property type="entry name" value="TetR_C_11"/>
    <property type="match status" value="1"/>
</dbReference>
<dbReference type="InterPro" id="IPR036271">
    <property type="entry name" value="Tet_transcr_reg_TetR-rel_C_sf"/>
</dbReference>
<evidence type="ECO:0000313" key="6">
    <source>
        <dbReference type="EMBL" id="KAA9108093.1"/>
    </source>
</evidence>
<feature type="DNA-binding region" description="H-T-H motif" evidence="4">
    <location>
        <begin position="42"/>
        <end position="61"/>
    </location>
</feature>
<dbReference type="Gene3D" id="1.10.10.60">
    <property type="entry name" value="Homeodomain-like"/>
    <property type="match status" value="1"/>
</dbReference>
<dbReference type="Proteomes" id="UP000325827">
    <property type="component" value="Unassembled WGS sequence"/>
</dbReference>
<keyword evidence="2 4" id="KW-0238">DNA-binding</keyword>
<comment type="caution">
    <text evidence="6">The sequence shown here is derived from an EMBL/GenBank/DDBJ whole genome shotgun (WGS) entry which is preliminary data.</text>
</comment>
<evidence type="ECO:0000259" key="5">
    <source>
        <dbReference type="PROSITE" id="PS50977"/>
    </source>
</evidence>
<sequence length="201" mass="21572">MPTPEEPAPAQPSNPALHARVTSSITRAFFEEMAESGYGQTSVDAIVRRAGVGKAALYRRWPTKKAMAIALISDAAVRSEPAPDTGSLHGDISSLVHRLSAVLGDPLVGRVVLAVTAESSRDPELENVLRESVEGPRRANLSAMLLRAIDRGELRADCDIDLALDLIAGALYWRVLVRRQGWDAGQLDRLSAALTKAITAI</sequence>
<reference evidence="7" key="1">
    <citation type="submission" date="2019-09" db="EMBL/GenBank/DDBJ databases">
        <title>Mumia zhuanghuii sp. nov. isolated from the intestinal contents of plateau pika (Ochotona curzoniae) in the Qinghai-Tibet plateau of China.</title>
        <authorList>
            <person name="Tian Z."/>
        </authorList>
    </citation>
    <scope>NUCLEOTIDE SEQUENCE [LARGE SCALE GENOMIC DNA]</scope>
    <source>
        <strain evidence="7">JCM 30598</strain>
    </source>
</reference>
<keyword evidence="7" id="KW-1185">Reference proteome</keyword>
<evidence type="ECO:0000256" key="4">
    <source>
        <dbReference type="PROSITE-ProRule" id="PRU00335"/>
    </source>
</evidence>
<evidence type="ECO:0000313" key="7">
    <source>
        <dbReference type="Proteomes" id="UP000325827"/>
    </source>
</evidence>
<dbReference type="GO" id="GO:0003700">
    <property type="term" value="F:DNA-binding transcription factor activity"/>
    <property type="evidence" value="ECO:0007669"/>
    <property type="project" value="TreeGrafter"/>
</dbReference>
<dbReference type="RefSeq" id="WP_150449124.1">
    <property type="nucleotide sequence ID" value="NZ_VYSA01000002.1"/>
</dbReference>
<dbReference type="PANTHER" id="PTHR30055">
    <property type="entry name" value="HTH-TYPE TRANSCRIPTIONAL REGULATOR RUTR"/>
    <property type="match status" value="1"/>
</dbReference>
<evidence type="ECO:0000256" key="2">
    <source>
        <dbReference type="ARBA" id="ARBA00023125"/>
    </source>
</evidence>
<dbReference type="AlphaFoldDB" id="A0A5J5J432"/>
<dbReference type="Pfam" id="PF00440">
    <property type="entry name" value="TetR_N"/>
    <property type="match status" value="1"/>
</dbReference>
<evidence type="ECO:0000256" key="1">
    <source>
        <dbReference type="ARBA" id="ARBA00023015"/>
    </source>
</evidence>
<dbReference type="InterPro" id="IPR050109">
    <property type="entry name" value="HTH-type_TetR-like_transc_reg"/>
</dbReference>
<dbReference type="SUPFAM" id="SSF48498">
    <property type="entry name" value="Tetracyclin repressor-like, C-terminal domain"/>
    <property type="match status" value="1"/>
</dbReference>
<keyword evidence="3" id="KW-0804">Transcription</keyword>
<gene>
    <name evidence="6" type="ORF">F6B43_11815</name>
</gene>
<dbReference type="InterPro" id="IPR023772">
    <property type="entry name" value="DNA-bd_HTH_TetR-type_CS"/>
</dbReference>
<organism evidence="6 7">
    <name type="scientific">Microbacterium rhizomatis</name>
    <dbReference type="NCBI Taxonomy" id="1631477"/>
    <lineage>
        <taxon>Bacteria</taxon>
        <taxon>Bacillati</taxon>
        <taxon>Actinomycetota</taxon>
        <taxon>Actinomycetes</taxon>
        <taxon>Micrococcales</taxon>
        <taxon>Microbacteriaceae</taxon>
        <taxon>Microbacterium</taxon>
    </lineage>
</organism>